<keyword evidence="4" id="KW-1185">Reference proteome</keyword>
<dbReference type="RefSeq" id="WP_048885777.1">
    <property type="nucleotide sequence ID" value="NZ_CP011310.1"/>
</dbReference>
<dbReference type="InterPro" id="IPR018682">
    <property type="entry name" value="DUF2167_membr"/>
</dbReference>
<name>A0A161J4B8_9SPHN</name>
<keyword evidence="1" id="KW-0812">Transmembrane</keyword>
<evidence type="ECO:0000256" key="2">
    <source>
        <dbReference type="SAM" id="SignalP"/>
    </source>
</evidence>
<organism evidence="3 4">
    <name type="scientific">Aurantiacibacter atlanticus</name>
    <dbReference type="NCBI Taxonomy" id="1648404"/>
    <lineage>
        <taxon>Bacteria</taxon>
        <taxon>Pseudomonadati</taxon>
        <taxon>Pseudomonadota</taxon>
        <taxon>Alphaproteobacteria</taxon>
        <taxon>Sphingomonadales</taxon>
        <taxon>Erythrobacteraceae</taxon>
        <taxon>Aurantiacibacter</taxon>
    </lineage>
</organism>
<feature type="chain" id="PRO_5007823250" description="DUF2167 domain-containing protein" evidence="2">
    <location>
        <begin position="24"/>
        <end position="291"/>
    </location>
</feature>
<evidence type="ECO:0000313" key="3">
    <source>
        <dbReference type="EMBL" id="ANC50449.1"/>
    </source>
</evidence>
<evidence type="ECO:0008006" key="5">
    <source>
        <dbReference type="Google" id="ProtNLM"/>
    </source>
</evidence>
<reference evidence="4" key="2">
    <citation type="submission" date="2015-04" db="EMBL/GenBank/DDBJ databases">
        <title>The complete genome sequence of Erythrobacter sp. s21-N3.</title>
        <authorList>
            <person name="Zhuang L."/>
            <person name="Liu Y."/>
            <person name="Shao Z."/>
        </authorList>
    </citation>
    <scope>NUCLEOTIDE SEQUENCE [LARGE SCALE GENOMIC DNA]</scope>
    <source>
        <strain evidence="4">s21-N3</strain>
    </source>
</reference>
<feature type="signal peptide" evidence="2">
    <location>
        <begin position="1"/>
        <end position="23"/>
    </location>
</feature>
<dbReference type="AlphaFoldDB" id="A0A161J4B8"/>
<sequence length="291" mass="31425">MRPIWIALIAVSVLPANPLPAQAETVDALSPQSGAIVLTEAQAQIGLSDDYSFYGPEDARTILVEIWENPPSQAENALGIVMPAGDDPRQQSWGAIITWEPIGWVDSDDARNTDYAGLMVQMQSAARALNAQRRAEGYPEVQVLGWAQEPRYDSVAHTVSWARELHFFDDEPNALHYDMRLLGRRGVLSMNIVGTMDQLAQIRAGAADLAGRTEFDSGARYEDFEAGRDDVAAYGVAGVVATGVGVAVAKNVGAMALLGKLLQPLGIALLVLGTAMLTPLRRLFSRKKPDN</sequence>
<protein>
    <recommendedName>
        <fullName evidence="5">DUF2167 domain-containing protein</fullName>
    </recommendedName>
</protein>
<dbReference type="Proteomes" id="UP000059113">
    <property type="component" value="Chromosome"/>
</dbReference>
<gene>
    <name evidence="3" type="ORF">CP97_14763</name>
</gene>
<dbReference type="Pfam" id="PF09935">
    <property type="entry name" value="DUF2167"/>
    <property type="match status" value="1"/>
</dbReference>
<dbReference type="KEGG" id="ery:CP97_14763"/>
<accession>A0A161J4B8</accession>
<dbReference type="OrthoDB" id="196355at2"/>
<keyword evidence="1" id="KW-0472">Membrane</keyword>
<proteinExistence type="predicted"/>
<keyword evidence="2" id="KW-0732">Signal</keyword>
<evidence type="ECO:0000313" key="4">
    <source>
        <dbReference type="Proteomes" id="UP000059113"/>
    </source>
</evidence>
<evidence type="ECO:0000256" key="1">
    <source>
        <dbReference type="SAM" id="Phobius"/>
    </source>
</evidence>
<feature type="transmembrane region" description="Helical" evidence="1">
    <location>
        <begin position="261"/>
        <end position="280"/>
    </location>
</feature>
<dbReference type="EMBL" id="CP011310">
    <property type="protein sequence ID" value="ANC50449.1"/>
    <property type="molecule type" value="Genomic_DNA"/>
</dbReference>
<reference evidence="3 4" key="1">
    <citation type="journal article" date="2015" name="Int. J. Syst. Evol. Microbiol.">
        <title>Erythrobacter atlanticus sp. nov., a bacterium from ocean sediment able to degrade polycyclic aromatic hydrocarbons.</title>
        <authorList>
            <person name="Zhuang L."/>
            <person name="Liu Y."/>
            <person name="Wang L."/>
            <person name="Wang W."/>
            <person name="Shao Z."/>
        </authorList>
    </citation>
    <scope>NUCLEOTIDE SEQUENCE [LARGE SCALE GENOMIC DNA]</scope>
    <source>
        <strain evidence="4">s21-N3</strain>
    </source>
</reference>
<keyword evidence="1" id="KW-1133">Transmembrane helix</keyword>